<feature type="transmembrane region" description="Helical" evidence="1">
    <location>
        <begin position="34"/>
        <end position="57"/>
    </location>
</feature>
<keyword evidence="1" id="KW-0812">Transmembrane</keyword>
<keyword evidence="1" id="KW-0472">Membrane</keyword>
<dbReference type="EMBL" id="MH382836">
    <property type="protein sequence ID" value="AXC36529.1"/>
    <property type="molecule type" value="Genomic_DNA"/>
</dbReference>
<evidence type="ECO:0000313" key="3">
    <source>
        <dbReference type="Proteomes" id="UP000252224"/>
    </source>
</evidence>
<dbReference type="Proteomes" id="UP000252224">
    <property type="component" value="Segment"/>
</dbReference>
<keyword evidence="1" id="KW-1133">Transmembrane helix</keyword>
<evidence type="ECO:0000256" key="1">
    <source>
        <dbReference type="SAM" id="Phobius"/>
    </source>
</evidence>
<feature type="transmembrane region" description="Helical" evidence="1">
    <location>
        <begin position="64"/>
        <end position="82"/>
    </location>
</feature>
<proteinExistence type="predicted"/>
<protein>
    <submittedName>
        <fullName evidence="2">Uncharacterized protein</fullName>
    </submittedName>
</protein>
<feature type="transmembrane region" description="Helical" evidence="1">
    <location>
        <begin position="102"/>
        <end position="122"/>
    </location>
</feature>
<gene>
    <name evidence="2" type="ORF">phCDa_85</name>
</gene>
<organism evidence="2 3">
    <name type="scientific">Pseudomonas phage phCDa</name>
    <dbReference type="NCBI Taxonomy" id="2268587"/>
    <lineage>
        <taxon>Viruses</taxon>
        <taxon>Duplodnaviria</taxon>
        <taxon>Heunggongvirae</taxon>
        <taxon>Uroviricota</taxon>
        <taxon>Caudoviricetes</taxon>
        <taxon>Schitoviridae</taxon>
        <taxon>Shizishanvirus</taxon>
        <taxon>Shizishanvirus phCDa</taxon>
    </lineage>
</organism>
<sequence length="132" mass="14285">MFLSSQIATIMSYGHLEAFFDWSVTMPWKDDPALTGWILALVISLGTGILSVAQALAGGQKFSIFWLIAQMLGAVIAGWLVWDMYPAIAVNDGVPAWLTQPIATSIAAHLGGKLFNIVEFVLGKRIGYTPTN</sequence>
<name>A0A2Z5H9A5_9CAUD</name>
<keyword evidence="3" id="KW-1185">Reference proteome</keyword>
<accession>A0A2Z5H9A5</accession>
<evidence type="ECO:0000313" key="2">
    <source>
        <dbReference type="EMBL" id="AXC36529.1"/>
    </source>
</evidence>
<reference evidence="2 3" key="1">
    <citation type="submission" date="2018-05" db="EMBL/GenBank/DDBJ databases">
        <title>Genomic characterization of a novel Pseudomonas phage phCDa.</title>
        <authorList>
            <person name="Chen C."/>
            <person name="Lu D."/>
            <person name="Wang J."/>
            <person name="Fu R."/>
        </authorList>
    </citation>
    <scope>NUCLEOTIDE SEQUENCE [LARGE SCALE GENOMIC DNA]</scope>
</reference>